<dbReference type="Proteomes" id="UP000053958">
    <property type="component" value="Unassembled WGS sequence"/>
</dbReference>
<name>A0A0F4YDJ1_RASE3</name>
<gene>
    <name evidence="1" type="ORF">T310_10172</name>
</gene>
<dbReference type="GeneID" id="25313239"/>
<protein>
    <submittedName>
        <fullName evidence="1">Uncharacterized protein</fullName>
    </submittedName>
</protein>
<feature type="non-terminal residue" evidence="1">
    <location>
        <position position="1"/>
    </location>
</feature>
<keyword evidence="2" id="KW-1185">Reference proteome</keyword>
<accession>A0A0F4YDJ1</accession>
<sequence>LVPIQLARVRGTLNQKRVPICQQNGSRPCPRESYKRPTVLPILCSGRSDTHIHAALRIATPSPTAEIMQRLCSSPFFFLAALSCNPSYAHHRGASQDVNYGQIFASPATSHGLL</sequence>
<comment type="caution">
    <text evidence="1">The sequence shown here is derived from an EMBL/GenBank/DDBJ whole genome shotgun (WGS) entry which is preliminary data.</text>
</comment>
<proteinExistence type="predicted"/>
<evidence type="ECO:0000313" key="2">
    <source>
        <dbReference type="Proteomes" id="UP000053958"/>
    </source>
</evidence>
<evidence type="ECO:0000313" key="1">
    <source>
        <dbReference type="EMBL" id="KKA16249.1"/>
    </source>
</evidence>
<dbReference type="AlphaFoldDB" id="A0A0F4YDJ1"/>
<reference evidence="1 2" key="1">
    <citation type="submission" date="2015-04" db="EMBL/GenBank/DDBJ databases">
        <authorList>
            <person name="Heijne W.H."/>
            <person name="Fedorova N.D."/>
            <person name="Nierman W.C."/>
            <person name="Vollebregt A.W."/>
            <person name="Zhao Z."/>
            <person name="Wu L."/>
            <person name="Kumar M."/>
            <person name="Stam H."/>
            <person name="van den Berg M.A."/>
            <person name="Pel H.J."/>
        </authorList>
    </citation>
    <scope>NUCLEOTIDE SEQUENCE [LARGE SCALE GENOMIC DNA]</scope>
    <source>
        <strain evidence="1 2">CBS 393.64</strain>
    </source>
</reference>
<dbReference type="RefSeq" id="XP_013322861.1">
    <property type="nucleotide sequence ID" value="XM_013467407.1"/>
</dbReference>
<organism evidence="1 2">
    <name type="scientific">Rasamsonia emersonii (strain ATCC 16479 / CBS 393.64 / IMI 116815)</name>
    <dbReference type="NCBI Taxonomy" id="1408163"/>
    <lineage>
        <taxon>Eukaryota</taxon>
        <taxon>Fungi</taxon>
        <taxon>Dikarya</taxon>
        <taxon>Ascomycota</taxon>
        <taxon>Pezizomycotina</taxon>
        <taxon>Eurotiomycetes</taxon>
        <taxon>Eurotiomycetidae</taxon>
        <taxon>Eurotiales</taxon>
        <taxon>Trichocomaceae</taxon>
        <taxon>Rasamsonia</taxon>
    </lineage>
</organism>
<dbReference type="EMBL" id="LASV01000803">
    <property type="protein sequence ID" value="KKA16249.1"/>
    <property type="molecule type" value="Genomic_DNA"/>
</dbReference>